<dbReference type="GO" id="GO:0051603">
    <property type="term" value="P:proteolysis involved in protein catabolic process"/>
    <property type="evidence" value="ECO:0007669"/>
    <property type="project" value="InterPro"/>
</dbReference>
<dbReference type="Proteomes" id="UP000710432">
    <property type="component" value="Unassembled WGS sequence"/>
</dbReference>
<protein>
    <submittedName>
        <fullName evidence="3">Proteasome subunit beta type-5</fullName>
    </submittedName>
</protein>
<evidence type="ECO:0000313" key="4">
    <source>
        <dbReference type="Proteomes" id="UP000710432"/>
    </source>
</evidence>
<dbReference type="PANTHER" id="PTHR32194:SF11">
    <property type="entry name" value="PROTEASOME SUBUNIT BETA"/>
    <property type="match status" value="1"/>
</dbReference>
<sequence>MLHGTIILAFKFRHGVIVAADSRATAGAYIASQAVKKVIEINPYRLDTMASKLLANMVYQYKSMMLSMGTTICGWDKRSPSLYYVDSEGTRISGNAFSVGSGSINAYGVMDRGYS</sequence>
<dbReference type="InterPro" id="IPR023333">
    <property type="entry name" value="Proteasome_suB-type"/>
</dbReference>
<dbReference type="Pfam" id="PF00227">
    <property type="entry name" value="Proteasome"/>
    <property type="match status" value="2"/>
</dbReference>
<accession>A0A8J6GQC5</accession>
<dbReference type="EMBL" id="JAATJU010020900">
    <property type="protein sequence ID" value="KAH0515370.1"/>
    <property type="molecule type" value="Genomic_DNA"/>
</dbReference>
<keyword evidence="3" id="KW-0647">Proteasome</keyword>
<reference evidence="3" key="1">
    <citation type="submission" date="2020-03" db="EMBL/GenBank/DDBJ databases">
        <title>Studies in the Genomics of Life Span.</title>
        <authorList>
            <person name="Glass D."/>
        </authorList>
    </citation>
    <scope>NUCLEOTIDE SEQUENCE</scope>
    <source>
        <strain evidence="3">LTLLF</strain>
        <tissue evidence="3">Muscle</tissue>
    </source>
</reference>
<evidence type="ECO:0000256" key="2">
    <source>
        <dbReference type="ARBA" id="ARBA00023242"/>
    </source>
</evidence>
<proteinExistence type="predicted"/>
<gene>
    <name evidence="3" type="ORF">LTLLF_130525</name>
</gene>
<evidence type="ECO:0000313" key="3">
    <source>
        <dbReference type="EMBL" id="KAH0515370.1"/>
    </source>
</evidence>
<dbReference type="AlphaFoldDB" id="A0A8J6GQC5"/>
<dbReference type="PANTHER" id="PTHR32194">
    <property type="entry name" value="METALLOPROTEASE TLDD"/>
    <property type="match status" value="1"/>
</dbReference>
<evidence type="ECO:0000256" key="1">
    <source>
        <dbReference type="ARBA" id="ARBA00023145"/>
    </source>
</evidence>
<keyword evidence="1" id="KW-0865">Zymogen</keyword>
<dbReference type="GO" id="GO:0005839">
    <property type="term" value="C:proteasome core complex"/>
    <property type="evidence" value="ECO:0007669"/>
    <property type="project" value="InterPro"/>
</dbReference>
<dbReference type="InterPro" id="IPR029055">
    <property type="entry name" value="Ntn_hydrolases_N"/>
</dbReference>
<organism evidence="3 4">
    <name type="scientific">Microtus ochrogaster</name>
    <name type="common">Prairie vole</name>
    <dbReference type="NCBI Taxonomy" id="79684"/>
    <lineage>
        <taxon>Eukaryota</taxon>
        <taxon>Metazoa</taxon>
        <taxon>Chordata</taxon>
        <taxon>Craniata</taxon>
        <taxon>Vertebrata</taxon>
        <taxon>Euteleostomi</taxon>
        <taxon>Mammalia</taxon>
        <taxon>Eutheria</taxon>
        <taxon>Euarchontoglires</taxon>
        <taxon>Glires</taxon>
        <taxon>Rodentia</taxon>
        <taxon>Myomorpha</taxon>
        <taxon>Muroidea</taxon>
        <taxon>Cricetidae</taxon>
        <taxon>Arvicolinae</taxon>
        <taxon>Microtus</taxon>
    </lineage>
</organism>
<comment type="caution">
    <text evidence="3">The sequence shown here is derived from an EMBL/GenBank/DDBJ whole genome shotgun (WGS) entry which is preliminary data.</text>
</comment>
<dbReference type="SUPFAM" id="SSF56235">
    <property type="entry name" value="N-terminal nucleophile aminohydrolases (Ntn hydrolases)"/>
    <property type="match status" value="1"/>
</dbReference>
<name>A0A8J6GQC5_MICOH</name>
<keyword evidence="2" id="KW-0539">Nucleus</keyword>
<dbReference type="Gene3D" id="3.60.20.10">
    <property type="entry name" value="Glutamine Phosphoribosylpyrophosphate, subunit 1, domain 1"/>
    <property type="match status" value="2"/>
</dbReference>
<dbReference type="InterPro" id="IPR001353">
    <property type="entry name" value="Proteasome_sua/b"/>
</dbReference>
<dbReference type="GO" id="GO:0005737">
    <property type="term" value="C:cytoplasm"/>
    <property type="evidence" value="ECO:0007669"/>
    <property type="project" value="TreeGrafter"/>
</dbReference>